<organism evidence="1 2">
    <name type="scientific">Microcystis aeruginosa NIES-4285</name>
    <dbReference type="NCBI Taxonomy" id="2497681"/>
    <lineage>
        <taxon>Bacteria</taxon>
        <taxon>Bacillati</taxon>
        <taxon>Cyanobacteriota</taxon>
        <taxon>Cyanophyceae</taxon>
        <taxon>Oscillatoriophycideae</taxon>
        <taxon>Chroococcales</taxon>
        <taxon>Microcystaceae</taxon>
        <taxon>Microcystis</taxon>
    </lineage>
</organism>
<comment type="caution">
    <text evidence="1">The sequence shown here is derived from an EMBL/GenBank/DDBJ whole genome shotgun (WGS) entry which is preliminary data.</text>
</comment>
<dbReference type="Proteomes" id="UP000289660">
    <property type="component" value="Unassembled WGS sequence"/>
</dbReference>
<dbReference type="EMBL" id="BIFY01000079">
    <property type="protein sequence ID" value="GCE61625.1"/>
    <property type="molecule type" value="Genomic_DNA"/>
</dbReference>
<protein>
    <submittedName>
        <fullName evidence="1">Uncharacterized protein</fullName>
    </submittedName>
</protein>
<dbReference type="AlphaFoldDB" id="A0A402DHK1"/>
<proteinExistence type="predicted"/>
<name>A0A402DHK1_MICAE</name>
<evidence type="ECO:0000313" key="1">
    <source>
        <dbReference type="EMBL" id="GCE61625.1"/>
    </source>
</evidence>
<gene>
    <name evidence="1" type="ORF">MiAbB_03564</name>
</gene>
<reference evidence="2" key="1">
    <citation type="submission" date="2018-12" db="EMBL/GenBank/DDBJ databases">
        <title>Genome sequence of Microcystis aeruginosa NIES-4285.</title>
        <authorList>
            <person name="Tanabe Y."/>
        </authorList>
    </citation>
    <scope>NUCLEOTIDE SEQUENCE [LARGE SCALE GENOMIC DNA]</scope>
    <source>
        <strain evidence="2">NIES-4285</strain>
    </source>
</reference>
<evidence type="ECO:0000313" key="2">
    <source>
        <dbReference type="Proteomes" id="UP000289660"/>
    </source>
</evidence>
<accession>A0A402DHK1</accession>
<sequence length="36" mass="4152">MTEDQIELLLKAQEQIIYAQKFLILAENMMGNLPNS</sequence>